<dbReference type="SUPFAM" id="SSF51735">
    <property type="entry name" value="NAD(P)-binding Rossmann-fold domains"/>
    <property type="match status" value="1"/>
</dbReference>
<gene>
    <name evidence="2" type="ORF">S12H4_47313</name>
</gene>
<organism evidence="2">
    <name type="scientific">marine sediment metagenome</name>
    <dbReference type="NCBI Taxonomy" id="412755"/>
    <lineage>
        <taxon>unclassified sequences</taxon>
        <taxon>metagenomes</taxon>
        <taxon>ecological metagenomes</taxon>
    </lineage>
</organism>
<dbReference type="AlphaFoldDB" id="X1VM72"/>
<accession>X1VM72</accession>
<feature type="non-terminal residue" evidence="2">
    <location>
        <position position="164"/>
    </location>
</feature>
<evidence type="ECO:0000259" key="1">
    <source>
        <dbReference type="Pfam" id="PF16363"/>
    </source>
</evidence>
<dbReference type="Pfam" id="PF16363">
    <property type="entry name" value="GDP_Man_Dehyd"/>
    <property type="match status" value="1"/>
</dbReference>
<evidence type="ECO:0000313" key="2">
    <source>
        <dbReference type="EMBL" id="GAJ09555.1"/>
    </source>
</evidence>
<sequence length="164" mass="18354">MRTLITGIAGFTGIHLSEYLLSQDRENDNIDLYGLDTVRNVSKEAQPILDKAKVFTSNILDEEEMKKTLAEIKPDRIFHLAGLTFDPNSYQSPENFYIINVFGTINLLEAVKQVGISPLIHIACSSAEYGLILENENPIRETNHFRPISPYAISKLAQDMVGKG</sequence>
<dbReference type="PANTHER" id="PTHR43000">
    <property type="entry name" value="DTDP-D-GLUCOSE 4,6-DEHYDRATASE-RELATED"/>
    <property type="match status" value="1"/>
</dbReference>
<dbReference type="InterPro" id="IPR016040">
    <property type="entry name" value="NAD(P)-bd_dom"/>
</dbReference>
<protein>
    <recommendedName>
        <fullName evidence="1">NAD(P)-binding domain-containing protein</fullName>
    </recommendedName>
</protein>
<dbReference type="Gene3D" id="3.40.50.720">
    <property type="entry name" value="NAD(P)-binding Rossmann-like Domain"/>
    <property type="match status" value="1"/>
</dbReference>
<comment type="caution">
    <text evidence="2">The sequence shown here is derived from an EMBL/GenBank/DDBJ whole genome shotgun (WGS) entry which is preliminary data.</text>
</comment>
<dbReference type="InterPro" id="IPR036291">
    <property type="entry name" value="NAD(P)-bd_dom_sf"/>
</dbReference>
<dbReference type="EMBL" id="BARW01029446">
    <property type="protein sequence ID" value="GAJ09555.1"/>
    <property type="molecule type" value="Genomic_DNA"/>
</dbReference>
<reference evidence="2" key="1">
    <citation type="journal article" date="2014" name="Front. Microbiol.">
        <title>High frequency of phylogenetically diverse reductive dehalogenase-homologous genes in deep subseafloor sedimentary metagenomes.</title>
        <authorList>
            <person name="Kawai M."/>
            <person name="Futagami T."/>
            <person name="Toyoda A."/>
            <person name="Takaki Y."/>
            <person name="Nishi S."/>
            <person name="Hori S."/>
            <person name="Arai W."/>
            <person name="Tsubouchi T."/>
            <person name="Morono Y."/>
            <person name="Uchiyama I."/>
            <person name="Ito T."/>
            <person name="Fujiyama A."/>
            <person name="Inagaki F."/>
            <person name="Takami H."/>
        </authorList>
    </citation>
    <scope>NUCLEOTIDE SEQUENCE</scope>
    <source>
        <strain evidence="2">Expedition CK06-06</strain>
    </source>
</reference>
<name>X1VM72_9ZZZZ</name>
<feature type="domain" description="NAD(P)-binding" evidence="1">
    <location>
        <begin position="4"/>
        <end position="161"/>
    </location>
</feature>
<proteinExistence type="predicted"/>